<dbReference type="EMBL" id="BA000035">
    <property type="protein sequence ID" value="BAC17850.1"/>
    <property type="molecule type" value="Genomic_DNA"/>
</dbReference>
<evidence type="ECO:0000313" key="4">
    <source>
        <dbReference type="Proteomes" id="UP000001409"/>
    </source>
</evidence>
<organism evidence="3 4">
    <name type="scientific">Corynebacterium efficiens (strain DSM 44549 / YS-314 / AJ 12310 / JCM 11189 / NBRC 100395)</name>
    <dbReference type="NCBI Taxonomy" id="196164"/>
    <lineage>
        <taxon>Bacteria</taxon>
        <taxon>Bacillati</taxon>
        <taxon>Actinomycetota</taxon>
        <taxon>Actinomycetes</taxon>
        <taxon>Mycobacteriales</taxon>
        <taxon>Corynebacteriaceae</taxon>
        <taxon>Corynebacterium</taxon>
    </lineage>
</organism>
<evidence type="ECO:0000256" key="1">
    <source>
        <dbReference type="SAM" id="Phobius"/>
    </source>
</evidence>
<dbReference type="Pfam" id="PF13406">
    <property type="entry name" value="SLT_2"/>
    <property type="match status" value="1"/>
</dbReference>
<dbReference type="HOGENOM" id="CLU_034941_1_1_11"/>
<dbReference type="InterPro" id="IPR031304">
    <property type="entry name" value="SLT_2"/>
</dbReference>
<dbReference type="CDD" id="cd13399">
    <property type="entry name" value="Slt35-like"/>
    <property type="match status" value="1"/>
</dbReference>
<dbReference type="AlphaFoldDB" id="Q8FQS9"/>
<dbReference type="GO" id="GO:0009253">
    <property type="term" value="P:peptidoglycan catabolic process"/>
    <property type="evidence" value="ECO:0007669"/>
    <property type="project" value="TreeGrafter"/>
</dbReference>
<keyword evidence="4" id="KW-1185">Reference proteome</keyword>
<dbReference type="Gene3D" id="1.10.530.10">
    <property type="match status" value="1"/>
</dbReference>
<dbReference type="SUPFAM" id="SSF53955">
    <property type="entry name" value="Lysozyme-like"/>
    <property type="match status" value="1"/>
</dbReference>
<dbReference type="GO" id="GO:0008933">
    <property type="term" value="F:peptidoglycan lytic transglycosylase activity"/>
    <property type="evidence" value="ECO:0007669"/>
    <property type="project" value="TreeGrafter"/>
</dbReference>
<evidence type="ECO:0000259" key="2">
    <source>
        <dbReference type="Pfam" id="PF13406"/>
    </source>
</evidence>
<accession>Q8FQS9</accession>
<dbReference type="InterPro" id="IPR023346">
    <property type="entry name" value="Lysozyme-like_dom_sf"/>
</dbReference>
<dbReference type="PANTHER" id="PTHR30163:SF8">
    <property type="entry name" value="LYTIC MUREIN TRANSGLYCOSYLASE"/>
    <property type="match status" value="1"/>
</dbReference>
<dbReference type="PANTHER" id="PTHR30163">
    <property type="entry name" value="MEMBRANE-BOUND LYTIC MUREIN TRANSGLYCOSYLASE B"/>
    <property type="match status" value="1"/>
</dbReference>
<name>Q8FQS9_COREF</name>
<dbReference type="InterPro" id="IPR043426">
    <property type="entry name" value="MltB-like"/>
</dbReference>
<proteinExistence type="predicted"/>
<protein>
    <recommendedName>
        <fullName evidence="2">Transglycosylase SLT domain-containing protein</fullName>
    </recommendedName>
</protein>
<feature type="domain" description="Transglycosylase SLT" evidence="2">
    <location>
        <begin position="211"/>
        <end position="255"/>
    </location>
</feature>
<keyword evidence="1" id="KW-0812">Transmembrane</keyword>
<dbReference type="KEGG" id="cef:CE1040"/>
<keyword evidence="1" id="KW-1133">Transmembrane helix</keyword>
<sequence length="295" mass="30923">MSTVADYWNDHRLITSASRSNGSHGSETVTSLPMGSGAKGAAGCGCGAVLAVIMVISFVGWALSFMDGAAPIRQLQPIPDNVPPAAGEPVPSIDIHAEGRTSDHLRYWADPIAADTGVSSQAIAAYGNAALIAAEAWPECGIAWTTLAGIGYVETRHGTYNGKMFGGSSLDENGVATPPIIGIALDGSPGVARIQDTDDGKYDGDTEYDRAVGPMQFIPESWKRYGRDANGDGYADPHQIDDAALSAAHLLCKTGGNLTTAEGWTTALYAYNRSTEYLINVRDAAASYALRQPVI</sequence>
<keyword evidence="1" id="KW-0472">Membrane</keyword>
<dbReference type="STRING" id="196164.gene:10741447"/>
<feature type="transmembrane region" description="Helical" evidence="1">
    <location>
        <begin position="40"/>
        <end position="63"/>
    </location>
</feature>
<evidence type="ECO:0000313" key="3">
    <source>
        <dbReference type="EMBL" id="BAC17850.1"/>
    </source>
</evidence>
<dbReference type="eggNOG" id="COG2951">
    <property type="taxonomic scope" value="Bacteria"/>
</dbReference>
<reference evidence="3 4" key="1">
    <citation type="journal article" date="2003" name="Genome Res.">
        <title>Comparative complete genome sequence analysis of the amino acid replacements responsible for the thermostability of Corynebacterium efficiens.</title>
        <authorList>
            <person name="Nishio Y."/>
            <person name="Nakamura Y."/>
            <person name="Kawarabayasi Y."/>
            <person name="Usuda Y."/>
            <person name="Kimura E."/>
            <person name="Sugimoto S."/>
            <person name="Matsui K."/>
            <person name="Yamagishi A."/>
            <person name="Kikuchi H."/>
            <person name="Ikeo K."/>
            <person name="Gojobori T."/>
        </authorList>
    </citation>
    <scope>NUCLEOTIDE SEQUENCE [LARGE SCALE GENOMIC DNA]</scope>
    <source>
        <strain evidence="4">DSM 44549 / YS-314 / AJ 12310 / JCM 11189 / NBRC 100395</strain>
    </source>
</reference>
<dbReference type="Proteomes" id="UP000001409">
    <property type="component" value="Chromosome"/>
</dbReference>